<dbReference type="EMBL" id="JAESWB010000371">
    <property type="protein sequence ID" value="MBL4954894.1"/>
    <property type="molecule type" value="Genomic_DNA"/>
</dbReference>
<evidence type="ECO:0000256" key="4">
    <source>
        <dbReference type="ARBA" id="ARBA00022857"/>
    </source>
</evidence>
<dbReference type="SUPFAM" id="SSF51735">
    <property type="entry name" value="NAD(P)-binding Rossmann-fold domains"/>
    <property type="match status" value="1"/>
</dbReference>
<evidence type="ECO:0000256" key="3">
    <source>
        <dbReference type="ARBA" id="ARBA00022490"/>
    </source>
</evidence>
<keyword evidence="3" id="KW-0963">Cytoplasm</keyword>
<dbReference type="NCBIfam" id="NF005381">
    <property type="entry name" value="PRK06924.1"/>
    <property type="match status" value="1"/>
</dbReference>
<evidence type="ECO:0000313" key="7">
    <source>
        <dbReference type="Proteomes" id="UP000623967"/>
    </source>
</evidence>
<evidence type="ECO:0000256" key="2">
    <source>
        <dbReference type="ARBA" id="ARBA00006484"/>
    </source>
</evidence>
<dbReference type="InterPro" id="IPR051721">
    <property type="entry name" value="Biopterin_syn/organic_redct"/>
</dbReference>
<dbReference type="Pfam" id="PF00106">
    <property type="entry name" value="adh_short"/>
    <property type="match status" value="1"/>
</dbReference>
<sequence>MKYAVITGASKGLGEAIAKSLIAKQFAVVTVSRTENEKLKMMAQEKGTSYQHFSCNLSLESEVQEVFMEITHRVFQKEPSDIFVFNNAGVIEPIATVGHLDKTPIDRNITVNLTAPIMITNLFLHKAQFSDTAVHIINITSGAAVRPIQGWSVYCSAKAGLNMFTQTVASEQAALQTKHSIIAFSPGIMDTDMQATIRSSSEKAFKDLKKFQEYQEKGMLLKPDMVANALIDLTLSGNVESGKIYNVNDLLN</sequence>
<keyword evidence="4" id="KW-0521">NADP</keyword>
<accession>A0ABS1TUB0</accession>
<dbReference type="PROSITE" id="PS00061">
    <property type="entry name" value="ADH_SHORT"/>
    <property type="match status" value="1"/>
</dbReference>
<protein>
    <submittedName>
        <fullName evidence="6">(S)-benzoin forming benzil reductase</fullName>
        <ecNumber evidence="6">1.1.1.320</ecNumber>
    </submittedName>
</protein>
<dbReference type="PANTHER" id="PTHR44085:SF2">
    <property type="entry name" value="SEPIAPTERIN REDUCTASE"/>
    <property type="match status" value="1"/>
</dbReference>
<proteinExistence type="inferred from homology"/>
<dbReference type="RefSeq" id="WP_202656128.1">
    <property type="nucleotide sequence ID" value="NZ_JAESWB010000371.1"/>
</dbReference>
<dbReference type="Proteomes" id="UP000623967">
    <property type="component" value="Unassembled WGS sequence"/>
</dbReference>
<gene>
    <name evidence="6" type="ORF">JK635_22300</name>
</gene>
<organism evidence="6 7">
    <name type="scientific">Neobacillus paridis</name>
    <dbReference type="NCBI Taxonomy" id="2803862"/>
    <lineage>
        <taxon>Bacteria</taxon>
        <taxon>Bacillati</taxon>
        <taxon>Bacillota</taxon>
        <taxon>Bacilli</taxon>
        <taxon>Bacillales</taxon>
        <taxon>Bacillaceae</taxon>
        <taxon>Neobacillus</taxon>
    </lineage>
</organism>
<dbReference type="InterPro" id="IPR020904">
    <property type="entry name" value="Sc_DH/Rdtase_CS"/>
</dbReference>
<reference evidence="6 7" key="1">
    <citation type="submission" date="2021-01" db="EMBL/GenBank/DDBJ databases">
        <title>Genome public.</title>
        <authorList>
            <person name="Liu C."/>
            <person name="Sun Q."/>
        </authorList>
    </citation>
    <scope>NUCLEOTIDE SEQUENCE [LARGE SCALE GENOMIC DNA]</scope>
    <source>
        <strain evidence="6 7">YIM B02564</strain>
    </source>
</reference>
<name>A0ABS1TUB0_9BACI</name>
<keyword evidence="7" id="KW-1185">Reference proteome</keyword>
<dbReference type="InterPro" id="IPR002347">
    <property type="entry name" value="SDR_fam"/>
</dbReference>
<comment type="similarity">
    <text evidence="2">Belongs to the short-chain dehydrogenases/reductases (SDR) family.</text>
</comment>
<dbReference type="GO" id="GO:0016491">
    <property type="term" value="F:oxidoreductase activity"/>
    <property type="evidence" value="ECO:0007669"/>
    <property type="project" value="UniProtKB-KW"/>
</dbReference>
<dbReference type="EC" id="1.1.1.320" evidence="6"/>
<dbReference type="Gene3D" id="3.40.50.720">
    <property type="entry name" value="NAD(P)-binding Rossmann-like Domain"/>
    <property type="match status" value="1"/>
</dbReference>
<evidence type="ECO:0000256" key="5">
    <source>
        <dbReference type="ARBA" id="ARBA00023002"/>
    </source>
</evidence>
<comment type="subcellular location">
    <subcellularLocation>
        <location evidence="1">Cytoplasm</location>
    </subcellularLocation>
</comment>
<evidence type="ECO:0000256" key="1">
    <source>
        <dbReference type="ARBA" id="ARBA00004496"/>
    </source>
</evidence>
<dbReference type="PANTHER" id="PTHR44085">
    <property type="entry name" value="SEPIAPTERIN REDUCTASE"/>
    <property type="match status" value="1"/>
</dbReference>
<keyword evidence="5 6" id="KW-0560">Oxidoreductase</keyword>
<comment type="caution">
    <text evidence="6">The sequence shown here is derived from an EMBL/GenBank/DDBJ whole genome shotgun (WGS) entry which is preliminary data.</text>
</comment>
<evidence type="ECO:0000313" key="6">
    <source>
        <dbReference type="EMBL" id="MBL4954894.1"/>
    </source>
</evidence>
<dbReference type="PRINTS" id="PR00081">
    <property type="entry name" value="GDHRDH"/>
</dbReference>
<dbReference type="InterPro" id="IPR036291">
    <property type="entry name" value="NAD(P)-bd_dom_sf"/>
</dbReference>